<gene>
    <name evidence="3" type="ORF">LX13_002622</name>
</gene>
<protein>
    <submittedName>
        <fullName evidence="3">Purine catabolism regulatory protein</fullName>
    </submittedName>
</protein>
<accession>A0ABT1HEY1</accession>
<dbReference type="PANTHER" id="PTHR33744">
    <property type="entry name" value="CARBOHYDRATE DIACID REGULATOR"/>
    <property type="match status" value="1"/>
</dbReference>
<dbReference type="RefSeq" id="WP_253661748.1">
    <property type="nucleotide sequence ID" value="NZ_BAAAJQ010000001.1"/>
</dbReference>
<reference evidence="3 4" key="1">
    <citation type="submission" date="2022-06" db="EMBL/GenBank/DDBJ databases">
        <title>Genomic Encyclopedia of Archaeal and Bacterial Type Strains, Phase II (KMG-II): from individual species to whole genera.</title>
        <authorList>
            <person name="Goeker M."/>
        </authorList>
    </citation>
    <scope>NUCLEOTIDE SEQUENCE [LARGE SCALE GENOMIC DNA]</scope>
    <source>
        <strain evidence="3 4">DSM 44693</strain>
    </source>
</reference>
<evidence type="ECO:0000259" key="2">
    <source>
        <dbReference type="Pfam" id="PF13556"/>
    </source>
</evidence>
<dbReference type="InterPro" id="IPR012914">
    <property type="entry name" value="PucR_dom"/>
</dbReference>
<dbReference type="Pfam" id="PF07905">
    <property type="entry name" value="PucR"/>
    <property type="match status" value="1"/>
</dbReference>
<name>A0ABT1HEY1_9NOCA</name>
<organism evidence="3 4">
    <name type="scientific">Williamsia maris</name>
    <dbReference type="NCBI Taxonomy" id="72806"/>
    <lineage>
        <taxon>Bacteria</taxon>
        <taxon>Bacillati</taxon>
        <taxon>Actinomycetota</taxon>
        <taxon>Actinomycetes</taxon>
        <taxon>Mycobacteriales</taxon>
        <taxon>Nocardiaceae</taxon>
        <taxon>Williamsia</taxon>
    </lineage>
</organism>
<feature type="domain" description="PucR C-terminal helix-turn-helix" evidence="2">
    <location>
        <begin position="453"/>
        <end position="509"/>
    </location>
</feature>
<keyword evidence="4" id="KW-1185">Reference proteome</keyword>
<feature type="domain" description="Purine catabolism PurC-like" evidence="1">
    <location>
        <begin position="19"/>
        <end position="134"/>
    </location>
</feature>
<proteinExistence type="predicted"/>
<evidence type="ECO:0000313" key="4">
    <source>
        <dbReference type="Proteomes" id="UP001206895"/>
    </source>
</evidence>
<dbReference type="InterPro" id="IPR051448">
    <property type="entry name" value="CdaR-like_regulators"/>
</dbReference>
<dbReference type="InterPro" id="IPR042070">
    <property type="entry name" value="PucR_C-HTH_sf"/>
</dbReference>
<dbReference type="Gene3D" id="1.10.10.2840">
    <property type="entry name" value="PucR C-terminal helix-turn-helix domain"/>
    <property type="match status" value="1"/>
</dbReference>
<dbReference type="InterPro" id="IPR025736">
    <property type="entry name" value="PucR_C-HTH_dom"/>
</dbReference>
<dbReference type="EMBL" id="JAMTCJ010000002">
    <property type="protein sequence ID" value="MCP2176803.1"/>
    <property type="molecule type" value="Genomic_DNA"/>
</dbReference>
<dbReference type="Pfam" id="PF13556">
    <property type="entry name" value="HTH_30"/>
    <property type="match status" value="1"/>
</dbReference>
<sequence length="517" mass="53598">MSFAHVGGVRALGTTVGWLLDQSSLSLRCHGGVAGLGREIDCALTSELVDAAEWLSGGELLLTTGMRLPPDTAGRAQYLHSLAEVGIAGLGFGTGLGYDTVPTDLVEIADALGLPLLEVPRPIPFSAIARMLLDRLAEERYAQFTRATRSQPAMTRAIISGGVPGLVAELSAALDRSVAFIDSDGQVVSTTSRGSAAAGADRDRAALSHVRALIARGPMSTTGVTITAEHTITVQRINAGAGVVGYLAVIGVDPLGDVHRVLVGHAASLVTLQHAEAGNVATDRAALQSEIFDLALRGTTPPSATELLARAADAAGLVRVAVYEFRSAAVASAALQTVGVELSARWRPVFTLQRDREVVVLLRGDDDVAVVRALAGGTRMRAGLGPVTDLAGLVSSAGQARQAARSASDGEVVDLETTGSVLAIDAVQDGLRGLHDVRLGPLIAVRESGGADLVATLRGYLEANGHWETAAATVGVHRHTLRHRISRIEGLLGVDLGDARTRAELLLILLSGDRPPA</sequence>
<comment type="caution">
    <text evidence="3">The sequence shown here is derived from an EMBL/GenBank/DDBJ whole genome shotgun (WGS) entry which is preliminary data.</text>
</comment>
<dbReference type="PANTHER" id="PTHR33744:SF1">
    <property type="entry name" value="DNA-BINDING TRANSCRIPTIONAL ACTIVATOR ADER"/>
    <property type="match status" value="1"/>
</dbReference>
<dbReference type="Proteomes" id="UP001206895">
    <property type="component" value="Unassembled WGS sequence"/>
</dbReference>
<evidence type="ECO:0000259" key="1">
    <source>
        <dbReference type="Pfam" id="PF07905"/>
    </source>
</evidence>
<evidence type="ECO:0000313" key="3">
    <source>
        <dbReference type="EMBL" id="MCP2176803.1"/>
    </source>
</evidence>